<evidence type="ECO:0000313" key="9">
    <source>
        <dbReference type="Proteomes" id="UP001189429"/>
    </source>
</evidence>
<dbReference type="Gene3D" id="2.60.120.10">
    <property type="entry name" value="Jelly Rolls"/>
    <property type="match status" value="1"/>
</dbReference>
<dbReference type="InterPro" id="IPR000595">
    <property type="entry name" value="cNMP-bd_dom"/>
</dbReference>
<dbReference type="SMART" id="SM00100">
    <property type="entry name" value="cNMP"/>
    <property type="match status" value="1"/>
</dbReference>
<reference evidence="8" key="1">
    <citation type="submission" date="2023-10" db="EMBL/GenBank/DDBJ databases">
        <authorList>
            <person name="Chen Y."/>
            <person name="Shah S."/>
            <person name="Dougan E. K."/>
            <person name="Thang M."/>
            <person name="Chan C."/>
        </authorList>
    </citation>
    <scope>NUCLEOTIDE SEQUENCE [LARGE SCALE GENOMIC DNA]</scope>
</reference>
<evidence type="ECO:0000259" key="6">
    <source>
        <dbReference type="PROSITE" id="PS50042"/>
    </source>
</evidence>
<dbReference type="InterPro" id="IPR002645">
    <property type="entry name" value="STAS_dom"/>
</dbReference>
<dbReference type="CDD" id="cd00038">
    <property type="entry name" value="CAP_ED"/>
    <property type="match status" value="1"/>
</dbReference>
<dbReference type="PANTHER" id="PTHR43310:SF1">
    <property type="entry name" value="SULFATE TRANSPORTER YBAR-RELATED"/>
    <property type="match status" value="1"/>
</dbReference>
<protein>
    <recommendedName>
        <fullName evidence="10">Sulfate transporter</fullName>
    </recommendedName>
</protein>
<dbReference type="PROSITE" id="PS50042">
    <property type="entry name" value="CNMP_BINDING_3"/>
    <property type="match status" value="1"/>
</dbReference>
<feature type="transmembrane region" description="Helical" evidence="5">
    <location>
        <begin position="48"/>
        <end position="70"/>
    </location>
</feature>
<evidence type="ECO:0000256" key="1">
    <source>
        <dbReference type="ARBA" id="ARBA00004141"/>
    </source>
</evidence>
<dbReference type="Proteomes" id="UP001189429">
    <property type="component" value="Unassembled WGS sequence"/>
</dbReference>
<dbReference type="Pfam" id="PF00916">
    <property type="entry name" value="Sulfate_transp"/>
    <property type="match status" value="1"/>
</dbReference>
<feature type="transmembrane region" description="Helical" evidence="5">
    <location>
        <begin position="209"/>
        <end position="231"/>
    </location>
</feature>
<dbReference type="SUPFAM" id="SSF52091">
    <property type="entry name" value="SpoIIaa-like"/>
    <property type="match status" value="1"/>
</dbReference>
<dbReference type="Gene3D" id="3.30.750.24">
    <property type="entry name" value="STAS domain"/>
    <property type="match status" value="1"/>
</dbReference>
<feature type="transmembrane region" description="Helical" evidence="5">
    <location>
        <begin position="268"/>
        <end position="287"/>
    </location>
</feature>
<dbReference type="EMBL" id="CAUYUJ010003914">
    <property type="protein sequence ID" value="CAK0807380.1"/>
    <property type="molecule type" value="Genomic_DNA"/>
</dbReference>
<dbReference type="InterPro" id="IPR014710">
    <property type="entry name" value="RmlC-like_jellyroll"/>
</dbReference>
<evidence type="ECO:0008006" key="10">
    <source>
        <dbReference type="Google" id="ProtNLM"/>
    </source>
</evidence>
<dbReference type="InterPro" id="IPR036513">
    <property type="entry name" value="STAS_dom_sf"/>
</dbReference>
<keyword evidence="9" id="KW-1185">Reference proteome</keyword>
<dbReference type="SUPFAM" id="SSF51206">
    <property type="entry name" value="cAMP-binding domain-like"/>
    <property type="match status" value="1"/>
</dbReference>
<dbReference type="PANTHER" id="PTHR43310">
    <property type="entry name" value="SULFATE TRANSPORTER YBAR-RELATED"/>
    <property type="match status" value="1"/>
</dbReference>
<feature type="transmembrane region" description="Helical" evidence="5">
    <location>
        <begin position="176"/>
        <end position="197"/>
    </location>
</feature>
<organism evidence="8 9">
    <name type="scientific">Prorocentrum cordatum</name>
    <dbReference type="NCBI Taxonomy" id="2364126"/>
    <lineage>
        <taxon>Eukaryota</taxon>
        <taxon>Sar</taxon>
        <taxon>Alveolata</taxon>
        <taxon>Dinophyceae</taxon>
        <taxon>Prorocentrales</taxon>
        <taxon>Prorocentraceae</taxon>
        <taxon>Prorocentrum</taxon>
    </lineage>
</organism>
<comment type="subcellular location">
    <subcellularLocation>
        <location evidence="1">Membrane</location>
        <topology evidence="1">Multi-pass membrane protein</topology>
    </subcellularLocation>
</comment>
<dbReference type="InterPro" id="IPR052706">
    <property type="entry name" value="Membrane-Transporter-like"/>
</dbReference>
<keyword evidence="2 5" id="KW-0812">Transmembrane</keyword>
<keyword evidence="4 5" id="KW-0472">Membrane</keyword>
<dbReference type="InterPro" id="IPR011547">
    <property type="entry name" value="SLC26A/SulP_dom"/>
</dbReference>
<gene>
    <name evidence="8" type="ORF">PCOR1329_LOCUS13274</name>
</gene>
<keyword evidence="3 5" id="KW-1133">Transmembrane helix</keyword>
<sequence length="695" mass="74150">MTAAVAASVEADAVVPTVVALHAAVALAYGALLLALSEAPGLDTAKGAFPQPVMLGFFSVCGVGMLSSALELVWGEAPSTRLLLGGESGMRLKAALAVTFGLANRLSTRWIKHYIVLPASLAIQLLLFYAGVALTSDLEQARADGWLWQPFPPLRLDGLQVAKVDWGVVAGQSASIASLLVMLVLDLLTTLLPIELMTPEKSTRMRSEFRITGCASALSGAALGSVSYVSLSPTRMNVEAGGVHRVSGLASAAICGLWMLFGMPLTALVPKVVVGGLLMHLAFGYLLDGLWESRALLSTGEHAVVLSILLYYFATDLAPAIIMGFVLCCFSFVLRYSQSSALSLVTSARDASMYSHCPRSSEDKRYLRTHDEIVVARTSCSHLFFGSIASILADLSPMLSGGRFRFLLFDFSSVRSLDSSALVGFRKLPAGLQVVAVGLRPDLEEKVRRAGLPVCAFGSLDEGLEWCEDRLLGFAHLQAGRAVDARSLLLAPQSNNPRAPGRDCPPLTREEIAAALARAFRDSGLESLVDFFQPVSAKRHEVVFEEGDAAEGMFVIVSGALQVYYGSHRSLILGQGEVVLDGLVKRRFGRKATLSGGPEQLGGGRGRSLAPGSVVCEAALFVPHRHGWSLVATSLSQLLLLTRDRLLALEQQQPRAALRLHRALLVLQHASAGGGPADDRQDCLSPPARQRLFSV</sequence>
<feature type="transmembrane region" description="Helical" evidence="5">
    <location>
        <begin position="243"/>
        <end position="261"/>
    </location>
</feature>
<feature type="transmembrane region" description="Helical" evidence="5">
    <location>
        <begin position="13"/>
        <end position="36"/>
    </location>
</feature>
<dbReference type="PROSITE" id="PS50801">
    <property type="entry name" value="STAS"/>
    <property type="match status" value="1"/>
</dbReference>
<comment type="caution">
    <text evidence="8">The sequence shown here is derived from an EMBL/GenBank/DDBJ whole genome shotgun (WGS) entry which is preliminary data.</text>
</comment>
<feature type="domain" description="STAS" evidence="7">
    <location>
        <begin position="383"/>
        <end position="452"/>
    </location>
</feature>
<proteinExistence type="predicted"/>
<dbReference type="InterPro" id="IPR018490">
    <property type="entry name" value="cNMP-bd_dom_sf"/>
</dbReference>
<name>A0ABN9QMP8_9DINO</name>
<accession>A0ABN9QMP8</accession>
<evidence type="ECO:0000256" key="2">
    <source>
        <dbReference type="ARBA" id="ARBA00022692"/>
    </source>
</evidence>
<evidence type="ECO:0000259" key="7">
    <source>
        <dbReference type="PROSITE" id="PS50801"/>
    </source>
</evidence>
<evidence type="ECO:0000313" key="8">
    <source>
        <dbReference type="EMBL" id="CAK0807380.1"/>
    </source>
</evidence>
<feature type="domain" description="Cyclic nucleotide-binding" evidence="6">
    <location>
        <begin position="516"/>
        <end position="598"/>
    </location>
</feature>
<evidence type="ECO:0000256" key="5">
    <source>
        <dbReference type="SAM" id="Phobius"/>
    </source>
</evidence>
<evidence type="ECO:0000256" key="3">
    <source>
        <dbReference type="ARBA" id="ARBA00022989"/>
    </source>
</evidence>
<feature type="transmembrane region" description="Helical" evidence="5">
    <location>
        <begin position="307"/>
        <end position="334"/>
    </location>
</feature>
<evidence type="ECO:0000256" key="4">
    <source>
        <dbReference type="ARBA" id="ARBA00023136"/>
    </source>
</evidence>
<feature type="transmembrane region" description="Helical" evidence="5">
    <location>
        <begin position="114"/>
        <end position="134"/>
    </location>
</feature>